<dbReference type="Proteomes" id="UP000301751">
    <property type="component" value="Unassembled WGS sequence"/>
</dbReference>
<comment type="cofactor">
    <cofactor evidence="1">
        <name>FMN</name>
        <dbReference type="ChEBI" id="CHEBI:58210"/>
    </cofactor>
</comment>
<dbReference type="InterPro" id="IPR013785">
    <property type="entry name" value="Aldolase_TIM"/>
</dbReference>
<keyword evidence="7" id="KW-0560">Oxidoreductase</keyword>
<dbReference type="AlphaFoldDB" id="A0A480AJ02"/>
<evidence type="ECO:0000256" key="7">
    <source>
        <dbReference type="ARBA" id="ARBA00023002"/>
    </source>
</evidence>
<keyword evidence="9" id="KW-0411">Iron-sulfur</keyword>
<keyword evidence="5" id="KW-0288">FMN</keyword>
<evidence type="ECO:0000259" key="11">
    <source>
        <dbReference type="Pfam" id="PF07992"/>
    </source>
</evidence>
<dbReference type="GO" id="GO:0008670">
    <property type="term" value="F:2,4-dienoyl-CoA reductase (NADPH) activity"/>
    <property type="evidence" value="ECO:0007669"/>
    <property type="project" value="TreeGrafter"/>
</dbReference>
<dbReference type="GO" id="GO:0033543">
    <property type="term" value="P:fatty acid beta-oxidation, unsaturated, even number, reductase/isomerase pathway"/>
    <property type="evidence" value="ECO:0007669"/>
    <property type="project" value="TreeGrafter"/>
</dbReference>
<dbReference type="RefSeq" id="WP_137730776.1">
    <property type="nucleotide sequence ID" value="NZ_BJCL01000001.1"/>
</dbReference>
<dbReference type="Gene3D" id="3.50.50.60">
    <property type="entry name" value="FAD/NAD(P)-binding domain"/>
    <property type="match status" value="1"/>
</dbReference>
<evidence type="ECO:0000259" key="10">
    <source>
        <dbReference type="Pfam" id="PF00724"/>
    </source>
</evidence>
<dbReference type="Pfam" id="PF00724">
    <property type="entry name" value="Oxidored_FMN"/>
    <property type="match status" value="1"/>
</dbReference>
<evidence type="ECO:0000256" key="3">
    <source>
        <dbReference type="ARBA" id="ARBA00011048"/>
    </source>
</evidence>
<evidence type="ECO:0000256" key="1">
    <source>
        <dbReference type="ARBA" id="ARBA00001917"/>
    </source>
</evidence>
<dbReference type="InterPro" id="IPR036188">
    <property type="entry name" value="FAD/NAD-bd_sf"/>
</dbReference>
<evidence type="ECO:0000313" key="13">
    <source>
        <dbReference type="Proteomes" id="UP000301751"/>
    </source>
</evidence>
<evidence type="ECO:0000256" key="2">
    <source>
        <dbReference type="ARBA" id="ARBA00001966"/>
    </source>
</evidence>
<organism evidence="12 13">
    <name type="scientific">Pseudaquabacterium pictum</name>
    <dbReference type="NCBI Taxonomy" id="2315236"/>
    <lineage>
        <taxon>Bacteria</taxon>
        <taxon>Pseudomonadati</taxon>
        <taxon>Pseudomonadota</taxon>
        <taxon>Betaproteobacteria</taxon>
        <taxon>Burkholderiales</taxon>
        <taxon>Sphaerotilaceae</taxon>
        <taxon>Pseudaquabacterium</taxon>
    </lineage>
</organism>
<feature type="domain" description="FAD/NAD(P)-binding" evidence="11">
    <location>
        <begin position="380"/>
        <end position="650"/>
    </location>
</feature>
<evidence type="ECO:0000313" key="12">
    <source>
        <dbReference type="EMBL" id="GCL60986.1"/>
    </source>
</evidence>
<dbReference type="InterPro" id="IPR051793">
    <property type="entry name" value="NADH:flavin_oxidoreductase"/>
</dbReference>
<dbReference type="PANTHER" id="PTHR42917">
    <property type="entry name" value="2,4-DIENOYL-COA REDUCTASE"/>
    <property type="match status" value="1"/>
</dbReference>
<comment type="cofactor">
    <cofactor evidence="2">
        <name>[4Fe-4S] cluster</name>
        <dbReference type="ChEBI" id="CHEBI:49883"/>
    </cofactor>
</comment>
<dbReference type="PRINTS" id="PR00411">
    <property type="entry name" value="PNDRDTASEI"/>
</dbReference>
<dbReference type="GO" id="GO:0051536">
    <property type="term" value="F:iron-sulfur cluster binding"/>
    <property type="evidence" value="ECO:0007669"/>
    <property type="project" value="UniProtKB-KW"/>
</dbReference>
<dbReference type="Gene3D" id="3.40.50.720">
    <property type="entry name" value="NAD(P)-binding Rossmann-like Domain"/>
    <property type="match status" value="1"/>
</dbReference>
<evidence type="ECO:0000256" key="5">
    <source>
        <dbReference type="ARBA" id="ARBA00022643"/>
    </source>
</evidence>
<dbReference type="GO" id="GO:0046872">
    <property type="term" value="F:metal ion binding"/>
    <property type="evidence" value="ECO:0007669"/>
    <property type="project" value="UniProtKB-KW"/>
</dbReference>
<evidence type="ECO:0000256" key="4">
    <source>
        <dbReference type="ARBA" id="ARBA00022630"/>
    </source>
</evidence>
<dbReference type="Gene3D" id="3.20.20.70">
    <property type="entry name" value="Aldolase class I"/>
    <property type="match status" value="1"/>
</dbReference>
<comment type="caution">
    <text evidence="12">The sequence shown here is derived from an EMBL/GenBank/DDBJ whole genome shotgun (WGS) entry which is preliminary data.</text>
</comment>
<name>A0A480AJ02_9BURK</name>
<dbReference type="PANTHER" id="PTHR42917:SF2">
    <property type="entry name" value="2,4-DIENOYL-COA REDUCTASE [(2E)-ENOYL-COA-PRODUCING]"/>
    <property type="match status" value="1"/>
</dbReference>
<keyword evidence="4" id="KW-0285">Flavoprotein</keyword>
<keyword evidence="6" id="KW-0479">Metal-binding</keyword>
<dbReference type="EMBL" id="BJCL01000001">
    <property type="protein sequence ID" value="GCL60986.1"/>
    <property type="molecule type" value="Genomic_DNA"/>
</dbReference>
<protein>
    <submittedName>
        <fullName evidence="12">2,4-dienoyl-CoA reductase</fullName>
    </submittedName>
</protein>
<feature type="domain" description="NADH:flavin oxidoreductase/NADH oxidase N-terminal" evidence="10">
    <location>
        <begin position="10"/>
        <end position="334"/>
    </location>
</feature>
<evidence type="ECO:0000256" key="6">
    <source>
        <dbReference type="ARBA" id="ARBA00022723"/>
    </source>
</evidence>
<dbReference type="OrthoDB" id="8521686at2"/>
<dbReference type="SUPFAM" id="SSF51395">
    <property type="entry name" value="FMN-linked oxidoreductases"/>
    <property type="match status" value="1"/>
</dbReference>
<evidence type="ECO:0000256" key="9">
    <source>
        <dbReference type="ARBA" id="ARBA00023014"/>
    </source>
</evidence>
<keyword evidence="13" id="KW-1185">Reference proteome</keyword>
<proteinExistence type="inferred from homology"/>
<dbReference type="PRINTS" id="PR00368">
    <property type="entry name" value="FADPNR"/>
</dbReference>
<evidence type="ECO:0000256" key="8">
    <source>
        <dbReference type="ARBA" id="ARBA00023004"/>
    </source>
</evidence>
<dbReference type="GO" id="GO:0010181">
    <property type="term" value="F:FMN binding"/>
    <property type="evidence" value="ECO:0007669"/>
    <property type="project" value="InterPro"/>
</dbReference>
<dbReference type="Pfam" id="PF07992">
    <property type="entry name" value="Pyr_redox_2"/>
    <property type="match status" value="1"/>
</dbReference>
<dbReference type="InterPro" id="IPR023753">
    <property type="entry name" value="FAD/NAD-binding_dom"/>
</dbReference>
<gene>
    <name evidence="12" type="primary">fadH1</name>
    <name evidence="12" type="ORF">AQPW35_00670</name>
</gene>
<reference evidence="13" key="1">
    <citation type="submission" date="2019-03" db="EMBL/GenBank/DDBJ databases">
        <title>Aquabacterium pictum sp.nov., the first bacteriochlorophyll a-containing freshwater bacterium in the genus Aquabacterium of the class Betaproteobacteria.</title>
        <authorList>
            <person name="Hirose S."/>
            <person name="Tank M."/>
            <person name="Hara E."/>
            <person name="Tamaki H."/>
            <person name="Takaichi S."/>
            <person name="Haruta S."/>
            <person name="Hanada S."/>
        </authorList>
    </citation>
    <scope>NUCLEOTIDE SEQUENCE [LARGE SCALE GENOMIC DNA]</scope>
    <source>
        <strain evidence="13">W35</strain>
    </source>
</reference>
<dbReference type="SUPFAM" id="SSF51905">
    <property type="entry name" value="FAD/NAD(P)-binding domain"/>
    <property type="match status" value="1"/>
</dbReference>
<accession>A0A480AJ02</accession>
<dbReference type="CDD" id="cd02930">
    <property type="entry name" value="DCR_FMN"/>
    <property type="match status" value="1"/>
</dbReference>
<sequence length="678" mass="73057">MTGSTRYPHIFNPLDLGFTRLKNRILMGSMHTGLEEAPDGFERMAAYYAERARGGVGMVITGGIYPNTEAGRGSKLSTRAEADQHRKITTAVHAADPDVKIVMQILHTGPLARTPDCVAPSPVKSRIGSHTPNELTEDGIQKQLNDFANCAAMAKLAGYDGVEIIGSAGYLLSTFLVQKTNLRTDQWGGPWENRMRFPVEVIRRVRAAVGPNFIVIFRISAMDMLEGGLAWDEIVSLGQAVEAAGVNIVSTHFCWHEAPVPTIATMVPRAAFASVTGRLRKHLTVPMITSNRINMPQVAEDVLARGDADLVSMARPMLADPDLVNKAAQGREDEINTCIGCNQACLDHTFGGNKQVSCLVNPRACNETLLNYHPTVRAKRIAVVGAGPAGLAYATVAAQRGHAVTLIDAGSEIGGQFNLAKRVPGKEEFHETLRYYRTMIAKLGITLRLNTRAEAQALKAEGFDQVVVATGIQPRTPAIPGIDHPKVVPYIDAILGRQPIGKRVAIMGAGGIGFDVAELITHAGPSGATDIDVFAKEWGIDFKNHPRGGVTGVVPQVARSEREVILMQRKADALGKTLGRTTGWTHRMVLNRRGVQMVGGVDYLKIDDAGLHTLVNGEPRLFEVDTVIVCAGQTPLRTLYDELQALGVNTSLVGGAFESAELDAKRAIDQASRMAAEV</sequence>
<comment type="similarity">
    <text evidence="3">In the N-terminal section; belongs to the NADH:flavin oxidoreductase/NADH oxidase family.</text>
</comment>
<keyword evidence="8" id="KW-0408">Iron</keyword>
<dbReference type="InterPro" id="IPR001155">
    <property type="entry name" value="OxRdtase_FMN_N"/>
</dbReference>